<feature type="repeat" description="WD" evidence="4">
    <location>
        <begin position="1014"/>
        <end position="1055"/>
    </location>
</feature>
<dbReference type="Pfam" id="PF25173">
    <property type="entry name" value="Beta-prop_WDR3_1st"/>
    <property type="match status" value="2"/>
</dbReference>
<accession>E0ULM4</accession>
<feature type="repeat" description="WD" evidence="4">
    <location>
        <begin position="762"/>
        <end position="803"/>
    </location>
</feature>
<evidence type="ECO:0000313" key="6">
    <source>
        <dbReference type="EMBL" id="ADN17854.1"/>
    </source>
</evidence>
<feature type="repeat" description="WD" evidence="4">
    <location>
        <begin position="846"/>
        <end position="887"/>
    </location>
</feature>
<keyword evidence="2" id="KW-0677">Repeat</keyword>
<feature type="repeat" description="WD" evidence="4">
    <location>
        <begin position="720"/>
        <end position="761"/>
    </location>
</feature>
<dbReference type="InterPro" id="IPR020472">
    <property type="entry name" value="WD40_PAC1"/>
</dbReference>
<geneLocation type="plasmid" evidence="6 7">
    <name>Cy782201</name>
</geneLocation>
<dbReference type="InterPro" id="IPR019775">
    <property type="entry name" value="WD40_repeat_CS"/>
</dbReference>
<feature type="repeat" description="WD" evidence="4">
    <location>
        <begin position="888"/>
        <end position="929"/>
    </location>
</feature>
<evidence type="ECO:0000313" key="7">
    <source>
        <dbReference type="Proteomes" id="UP000008206"/>
    </source>
</evidence>
<dbReference type="GO" id="GO:0043531">
    <property type="term" value="F:ADP binding"/>
    <property type="evidence" value="ECO:0007669"/>
    <property type="project" value="InterPro"/>
</dbReference>
<sequence>MTKPKRKRGVVLTPEGLEKLLQARLKSENEENEGVRYTLEQLSERTGLDLHTIKRVLACDEGVDLRTLERLFLSFNLKLTTNFYSVPNPNKRQDWGEAICTSLFYGRIEELEILEKWLIQDRCRLVTILGIGGVGKTCLSVKLAEQVQNQFDCVIWRSLRDAPSLSCILNDLIQFLSYEQESITDIADSPKEQITRLIKWLRASRCLVVLDNLESLLQDQTRAGQYRDNYQEYANLFKRVGESDHQSCLLLTTREKPREIAFLEGEVMPVRTFRLRGVKNEEGTEILKAKGVHGLESQFAQLTKRYAGNALALKVVATTIQDLFGGNINLFLQEDTTIFGDLRDLIEQHFARLSDLEKEIMCWLAINREPASLSQLREDMIFARSSQILLEELESLSRRELIERQGDCFTLQPVVMEYATSFLIEQVSKEIANQQKFQFFRCHALMKAQSKDYIRESQIRLIVQPLIAELFRFFSCQQDIESRLKEILVALREKAPLELGYTAGNILNLFCQMGTDLTGYDFSHLTILQADLRHNKLHNTDFTCANLTKSAFAETLGGIHSLAFSPDGSFLVIGDTNNDIYLYSIKEERHKFIYKEHFGWIWSLKFSPKGNLFASSSVDKTIKLWDVETGKSIQTLQGHKGGVWSIAFSSDGCLLASSSEDKTVRLWDVNTGQCLKIFEQDDTQSLGVAFSPNNQVLASSHESGKIHLWDISTRQYLATLQDNTHRVECIAFSPDGQKLASGSSDKTVKIWDLTTKKCLFILQGHTDIIISVSFSPKTNILASSGEDKTVKLWDINTGRCVKTLEGHETRVWIVDFSPDGKILASGSDDQTVKLWDLSKNQCCKTLRGWSNGVWSIAFSPDGHKLVSGSNDQTLNLWDITTGLCRKMWHGHNHRVTSVAFSPNNRIFASSSEDQTIKIWDVETLQYIKSLQGHTHRVWSVAFSPDGQTLASGSQEQVVRLWNITTGQCFKSLQGHTHRIWSVAFSPDGRILASGSHDQTIRLWDIHTGQCLKIFDEHQDWIWSVVFSPDGRILASSSSDRTIKIWDVFTGQCLKTLRGHSHCVYSIAISRDNQILISGGGDQLINLWDINTGICLKSLPKQPKWIWAVRLSPDGQTFSTACEDGTIKLWDMQTGDCLKTMKSPKFYEKMKINGIRGITSATINTLKTLGALEE</sequence>
<feature type="repeat" description="WD" evidence="4">
    <location>
        <begin position="930"/>
        <end position="971"/>
    </location>
</feature>
<dbReference type="PROSITE" id="PS50294">
    <property type="entry name" value="WD_REPEATS_REGION"/>
    <property type="match status" value="12"/>
</dbReference>
<dbReference type="InterPro" id="IPR027417">
    <property type="entry name" value="P-loop_NTPase"/>
</dbReference>
<dbReference type="Pfam" id="PF00931">
    <property type="entry name" value="NB-ARC"/>
    <property type="match status" value="1"/>
</dbReference>
<gene>
    <name evidence="6" type="ordered locus">Cyan7822_6007</name>
</gene>
<dbReference type="SMART" id="SM00320">
    <property type="entry name" value="WD40"/>
    <property type="match status" value="14"/>
</dbReference>
<dbReference type="HOGENOM" id="CLU_005071_2_0_3"/>
<dbReference type="InterPro" id="IPR036322">
    <property type="entry name" value="WD40_repeat_dom_sf"/>
</dbReference>
<dbReference type="AlphaFoldDB" id="E0ULM4"/>
<feature type="repeat" description="WD" evidence="4">
    <location>
        <begin position="594"/>
        <end position="635"/>
    </location>
</feature>
<dbReference type="PRINTS" id="PR00364">
    <property type="entry name" value="DISEASERSIST"/>
</dbReference>
<feature type="repeat" description="WD" evidence="4">
    <location>
        <begin position="804"/>
        <end position="845"/>
    </location>
</feature>
<evidence type="ECO:0000256" key="3">
    <source>
        <dbReference type="ARBA" id="ARBA00025536"/>
    </source>
</evidence>
<dbReference type="Gene3D" id="2.130.10.10">
    <property type="entry name" value="YVTN repeat-like/Quinoprotein amine dehydrogenase"/>
    <property type="match status" value="6"/>
</dbReference>
<dbReference type="SUPFAM" id="SSF50978">
    <property type="entry name" value="WD40 repeat-like"/>
    <property type="match status" value="3"/>
</dbReference>
<keyword evidence="6" id="KW-0614">Plasmid</keyword>
<feature type="repeat" description="WD" evidence="4">
    <location>
        <begin position="636"/>
        <end position="677"/>
    </location>
</feature>
<dbReference type="InterPro" id="IPR001680">
    <property type="entry name" value="WD40_rpt"/>
</dbReference>
<dbReference type="PRINTS" id="PR00320">
    <property type="entry name" value="GPROTEINBRPT"/>
</dbReference>
<evidence type="ECO:0000256" key="4">
    <source>
        <dbReference type="PROSITE-ProRule" id="PRU00221"/>
    </source>
</evidence>
<protein>
    <submittedName>
        <fullName evidence="6">WD40 repeat, subgroup</fullName>
    </submittedName>
</protein>
<dbReference type="RefSeq" id="WP_013334604.1">
    <property type="nucleotide sequence ID" value="NC_014533.1"/>
</dbReference>
<dbReference type="Pfam" id="PF00400">
    <property type="entry name" value="WD40"/>
    <property type="match status" value="5"/>
</dbReference>
<dbReference type="PROSITE" id="PS00678">
    <property type="entry name" value="WD_REPEATS_1"/>
    <property type="match status" value="8"/>
</dbReference>
<dbReference type="CDD" id="cd00200">
    <property type="entry name" value="WD40"/>
    <property type="match status" value="2"/>
</dbReference>
<feature type="repeat" description="WD" evidence="4">
    <location>
        <begin position="1056"/>
        <end position="1097"/>
    </location>
</feature>
<keyword evidence="1 4" id="KW-0853">WD repeat</keyword>
<dbReference type="PANTHER" id="PTHR19848:SF8">
    <property type="entry name" value="F-BOX AND WD REPEAT DOMAIN CONTAINING 7"/>
    <property type="match status" value="1"/>
</dbReference>
<feature type="repeat" description="WD" evidence="4">
    <location>
        <begin position="678"/>
        <end position="719"/>
    </location>
</feature>
<organism evidence="6 7">
    <name type="scientific">Gloeothece verrucosa (strain PCC 7822)</name>
    <name type="common">Cyanothece sp. (strain PCC 7822)</name>
    <dbReference type="NCBI Taxonomy" id="497965"/>
    <lineage>
        <taxon>Bacteria</taxon>
        <taxon>Bacillati</taxon>
        <taxon>Cyanobacteriota</taxon>
        <taxon>Cyanophyceae</taxon>
        <taxon>Oscillatoriophycideae</taxon>
        <taxon>Chroococcales</taxon>
        <taxon>Aphanothecaceae</taxon>
        <taxon>Gloeothece</taxon>
        <taxon>Gloeothece verrucosa</taxon>
    </lineage>
</organism>
<feature type="repeat" description="WD" evidence="4">
    <location>
        <begin position="972"/>
        <end position="1013"/>
    </location>
</feature>
<evidence type="ECO:0000259" key="5">
    <source>
        <dbReference type="Pfam" id="PF00931"/>
    </source>
</evidence>
<dbReference type="InterPro" id="IPR002182">
    <property type="entry name" value="NB-ARC"/>
</dbReference>
<feature type="domain" description="NB-ARC" evidence="5">
    <location>
        <begin position="111"/>
        <end position="213"/>
    </location>
</feature>
<name>E0ULM4_GLOV7</name>
<keyword evidence="7" id="KW-1185">Reference proteome</keyword>
<dbReference type="InterPro" id="IPR015943">
    <property type="entry name" value="WD40/YVTN_repeat-like_dom_sf"/>
</dbReference>
<dbReference type="Proteomes" id="UP000008206">
    <property type="component" value="Plasmid Cy782201"/>
</dbReference>
<reference evidence="7" key="1">
    <citation type="journal article" date="2011" name="MBio">
        <title>Novel metabolic attributes of the genus Cyanothece, comprising a group of unicellular nitrogen-fixing Cyanobacteria.</title>
        <authorList>
            <person name="Bandyopadhyay A."/>
            <person name="Elvitigala T."/>
            <person name="Welsh E."/>
            <person name="Stockel J."/>
            <person name="Liberton M."/>
            <person name="Min H."/>
            <person name="Sherman L.A."/>
            <person name="Pakrasi H.B."/>
        </authorList>
    </citation>
    <scope>NUCLEOTIDE SEQUENCE [LARGE SCALE GENOMIC DNA]</scope>
    <source>
        <strain evidence="7">PCC 7822</strain>
        <plasmid evidence="7">Cy782201</plasmid>
    </source>
</reference>
<dbReference type="KEGG" id="cyj:Cyan7822_6007"/>
<dbReference type="EMBL" id="CP002199">
    <property type="protein sequence ID" value="ADN17854.1"/>
    <property type="molecule type" value="Genomic_DNA"/>
</dbReference>
<dbReference type="FunFam" id="2.130.10.10:FF:000016">
    <property type="entry name" value="Coatomer alpha subunit, putative"/>
    <property type="match status" value="1"/>
</dbReference>
<comment type="function">
    <text evidence="3">The coatomer is a cytosolic protein complex that binds to dilysine motifs and reversibly associates with Golgi non-clathrin-coated vesicles, which further mediate biosynthetic protein transport from the ER, via the Golgi up to the trans Golgi network. Coatomer complex is required for budding from Golgi membranes, and is essential for the retrograde Golgi-to-ER transport of dilysine-tagged proteins.</text>
</comment>
<proteinExistence type="predicted"/>
<dbReference type="Gene3D" id="3.40.50.300">
    <property type="entry name" value="P-loop containing nucleotide triphosphate hydrolases"/>
    <property type="match status" value="1"/>
</dbReference>
<dbReference type="SUPFAM" id="SSF52540">
    <property type="entry name" value="P-loop containing nucleoside triphosphate hydrolases"/>
    <property type="match status" value="1"/>
</dbReference>
<dbReference type="PANTHER" id="PTHR19848">
    <property type="entry name" value="WD40 REPEAT PROTEIN"/>
    <property type="match status" value="1"/>
</dbReference>
<dbReference type="OrthoDB" id="434800at2"/>
<evidence type="ECO:0000256" key="2">
    <source>
        <dbReference type="ARBA" id="ARBA00022737"/>
    </source>
</evidence>
<feature type="repeat" description="WD" evidence="4">
    <location>
        <begin position="1098"/>
        <end position="1139"/>
    </location>
</feature>
<evidence type="ECO:0000256" key="1">
    <source>
        <dbReference type="ARBA" id="ARBA00022574"/>
    </source>
</evidence>
<dbReference type="PROSITE" id="PS50082">
    <property type="entry name" value="WD_REPEATS_2"/>
    <property type="match status" value="13"/>
</dbReference>